<dbReference type="EMBL" id="AQQR01000005">
    <property type="protein sequence ID" value="OWU72895.1"/>
    <property type="molecule type" value="Genomic_DNA"/>
</dbReference>
<evidence type="ECO:0000313" key="6">
    <source>
        <dbReference type="Proteomes" id="UP000215377"/>
    </source>
</evidence>
<organism evidence="5 6">
    <name type="scientific">Marinibacterium profundimaris</name>
    <dbReference type="NCBI Taxonomy" id="1679460"/>
    <lineage>
        <taxon>Bacteria</taxon>
        <taxon>Pseudomonadati</taxon>
        <taxon>Pseudomonadota</taxon>
        <taxon>Alphaproteobacteria</taxon>
        <taxon>Rhodobacterales</taxon>
        <taxon>Paracoccaceae</taxon>
        <taxon>Marinibacterium</taxon>
    </lineage>
</organism>
<accession>A0A225NH29</accession>
<dbReference type="Gene3D" id="3.40.50.2300">
    <property type="match status" value="2"/>
</dbReference>
<dbReference type="CDD" id="cd06307">
    <property type="entry name" value="PBP1_sugar_binding"/>
    <property type="match status" value="1"/>
</dbReference>
<keyword evidence="1" id="KW-0805">Transcription regulation</keyword>
<dbReference type="SUPFAM" id="SSF53822">
    <property type="entry name" value="Periplasmic binding protein-like I"/>
    <property type="match status" value="1"/>
</dbReference>
<dbReference type="SMART" id="SM00354">
    <property type="entry name" value="HTH_LACI"/>
    <property type="match status" value="1"/>
</dbReference>
<evidence type="ECO:0000256" key="1">
    <source>
        <dbReference type="ARBA" id="ARBA00023015"/>
    </source>
</evidence>
<dbReference type="RefSeq" id="WP_088650589.1">
    <property type="nucleotide sequence ID" value="NZ_AQQR01000005.1"/>
</dbReference>
<dbReference type="Gene3D" id="1.10.260.40">
    <property type="entry name" value="lambda repressor-like DNA-binding domains"/>
    <property type="match status" value="1"/>
</dbReference>
<dbReference type="SUPFAM" id="SSF47413">
    <property type="entry name" value="lambda repressor-like DNA-binding domains"/>
    <property type="match status" value="1"/>
</dbReference>
<feature type="domain" description="HTH lacI-type" evidence="4">
    <location>
        <begin position="4"/>
        <end position="58"/>
    </location>
</feature>
<evidence type="ECO:0000256" key="3">
    <source>
        <dbReference type="ARBA" id="ARBA00023163"/>
    </source>
</evidence>
<dbReference type="PANTHER" id="PTHR30146:SF152">
    <property type="entry name" value="TRANSCRIPTIONAL REGULATORY PROTEIN"/>
    <property type="match status" value="1"/>
</dbReference>
<dbReference type="InterPro" id="IPR010982">
    <property type="entry name" value="Lambda_DNA-bd_dom_sf"/>
</dbReference>
<dbReference type="InterPro" id="IPR028082">
    <property type="entry name" value="Peripla_BP_I"/>
</dbReference>
<sequence>MARPTVHDIAREAGVSLATVDRVLNARPGVRAQTVSRVREAVERLGYVRDTYAANLARQRHYRFAFVLPDGPNQFLDTFRAALREAAEAQAADRLSARIEAVPAHDPHAVVRMLNGLPLSRLDGVAIMTPETPQVRDAVGRLKAEGIPVVALVSDLPNSPRDHFVGINSFQAGRTAGVLMGRFIRSDAARILAVTNSMQARDSIERRLGFDQVMAEDFPGMAVLPSIESHDDPERMARIVEEAFRSTPDIAGVYSMGPGNVPLLETLRRIGRARDLVVVAHELTPTTRAALLNREVDAVINQNVGHLVRSALRVLRAKCDGAEIFEAQERIRIDIVLRENLP</sequence>
<dbReference type="PROSITE" id="PS50932">
    <property type="entry name" value="HTH_LACI_2"/>
    <property type="match status" value="1"/>
</dbReference>
<dbReference type="Proteomes" id="UP000215377">
    <property type="component" value="Unassembled WGS sequence"/>
</dbReference>
<dbReference type="PANTHER" id="PTHR30146">
    <property type="entry name" value="LACI-RELATED TRANSCRIPTIONAL REPRESSOR"/>
    <property type="match status" value="1"/>
</dbReference>
<keyword evidence="6" id="KW-1185">Reference proteome</keyword>
<dbReference type="GO" id="GO:0003700">
    <property type="term" value="F:DNA-binding transcription factor activity"/>
    <property type="evidence" value="ECO:0007669"/>
    <property type="project" value="TreeGrafter"/>
</dbReference>
<dbReference type="Pfam" id="PF13407">
    <property type="entry name" value="Peripla_BP_4"/>
    <property type="match status" value="1"/>
</dbReference>
<dbReference type="PRINTS" id="PR00036">
    <property type="entry name" value="HTHLACI"/>
</dbReference>
<dbReference type="InterPro" id="IPR000843">
    <property type="entry name" value="HTH_LacI"/>
</dbReference>
<dbReference type="GO" id="GO:0000976">
    <property type="term" value="F:transcription cis-regulatory region binding"/>
    <property type="evidence" value="ECO:0007669"/>
    <property type="project" value="TreeGrafter"/>
</dbReference>
<dbReference type="OrthoDB" id="9805774at2"/>
<evidence type="ECO:0000313" key="5">
    <source>
        <dbReference type="EMBL" id="OWU72895.1"/>
    </source>
</evidence>
<dbReference type="InterPro" id="IPR025997">
    <property type="entry name" value="SBP_2_dom"/>
</dbReference>
<dbReference type="AlphaFoldDB" id="A0A225NH29"/>
<evidence type="ECO:0000259" key="4">
    <source>
        <dbReference type="PROSITE" id="PS50932"/>
    </source>
</evidence>
<comment type="caution">
    <text evidence="5">The sequence shown here is derived from an EMBL/GenBank/DDBJ whole genome shotgun (WGS) entry which is preliminary data.</text>
</comment>
<proteinExistence type="predicted"/>
<reference evidence="5 6" key="1">
    <citation type="submission" date="2013-04" db="EMBL/GenBank/DDBJ databases">
        <title>Oceanicola sp. 22II1-22F33 Genome Sequencing.</title>
        <authorList>
            <person name="Lai Q."/>
            <person name="Li G."/>
            <person name="Shao Z."/>
        </authorList>
    </citation>
    <scope>NUCLEOTIDE SEQUENCE [LARGE SCALE GENOMIC DNA]</scope>
    <source>
        <strain evidence="5 6">22II1-22F33</strain>
    </source>
</reference>
<dbReference type="Pfam" id="PF00356">
    <property type="entry name" value="LacI"/>
    <property type="match status" value="1"/>
</dbReference>
<evidence type="ECO:0000256" key="2">
    <source>
        <dbReference type="ARBA" id="ARBA00023125"/>
    </source>
</evidence>
<protein>
    <submittedName>
        <fullName evidence="5">LacI family transcriptional regulator</fullName>
    </submittedName>
</protein>
<keyword evidence="2" id="KW-0238">DNA-binding</keyword>
<dbReference type="PROSITE" id="PS00356">
    <property type="entry name" value="HTH_LACI_1"/>
    <property type="match status" value="1"/>
</dbReference>
<keyword evidence="3" id="KW-0804">Transcription</keyword>
<gene>
    <name evidence="5" type="ORF">ATO3_14485</name>
</gene>
<name>A0A225NH29_9RHOB</name>
<dbReference type="CDD" id="cd01392">
    <property type="entry name" value="HTH_LacI"/>
    <property type="match status" value="1"/>
</dbReference>